<accession>A0A1H0NJB1</accession>
<dbReference type="AlphaFoldDB" id="A0A1H0NJB1"/>
<dbReference type="Proteomes" id="UP000198793">
    <property type="component" value="Unassembled WGS sequence"/>
</dbReference>
<name>A0A1H0NJB1_9HYPH</name>
<feature type="region of interest" description="Disordered" evidence="1">
    <location>
        <begin position="157"/>
        <end position="184"/>
    </location>
</feature>
<feature type="compositionally biased region" description="Low complexity" evidence="1">
    <location>
        <begin position="38"/>
        <end position="59"/>
    </location>
</feature>
<gene>
    <name evidence="2" type="ORF">SAMN05192530_12214</name>
</gene>
<sequence>MVQINGSAVTLATPGRVASAASVAALAGRSVDQSGAGAGAALPAGSASTDDADDSAGGAQPTPGLVVLGRDEMGRSHASWFDEGEIIMARKAAALMNMAALPITSAAISDLAARLPQGRLFASGKAFVPFVKGELYAQLVTHLSEAEQMRLATAGEGGAASSAGSGSTSSLGGGAGGSGQGAGGPDAGWHALTVGSVVIALDTPDDGWWPAVVVKVSSDNLFTLRWRDYDDLPTFMRPRRQIALAHPDMVAGKGA</sequence>
<reference evidence="2 3" key="1">
    <citation type="submission" date="2016-10" db="EMBL/GenBank/DDBJ databases">
        <authorList>
            <person name="de Groot N.N."/>
        </authorList>
    </citation>
    <scope>NUCLEOTIDE SEQUENCE [LARGE SCALE GENOMIC DNA]</scope>
    <source>
        <strain evidence="3">L7-484,KACC 16230,DSM 25025</strain>
    </source>
</reference>
<feature type="compositionally biased region" description="Gly residues" evidence="1">
    <location>
        <begin position="171"/>
        <end position="184"/>
    </location>
</feature>
<evidence type="ECO:0000313" key="2">
    <source>
        <dbReference type="EMBL" id="SDO92440.1"/>
    </source>
</evidence>
<evidence type="ECO:0000313" key="3">
    <source>
        <dbReference type="Proteomes" id="UP000198793"/>
    </source>
</evidence>
<dbReference type="CDD" id="cd04508">
    <property type="entry name" value="Tudor_SF"/>
    <property type="match status" value="1"/>
</dbReference>
<feature type="region of interest" description="Disordered" evidence="1">
    <location>
        <begin position="38"/>
        <end position="69"/>
    </location>
</feature>
<dbReference type="RefSeq" id="WP_090677291.1">
    <property type="nucleotide sequence ID" value="NZ_FNIT01000022.1"/>
</dbReference>
<evidence type="ECO:0000256" key="1">
    <source>
        <dbReference type="SAM" id="MobiDB-lite"/>
    </source>
</evidence>
<keyword evidence="3" id="KW-1185">Reference proteome</keyword>
<feature type="compositionally biased region" description="Low complexity" evidence="1">
    <location>
        <begin position="159"/>
        <end position="170"/>
    </location>
</feature>
<proteinExistence type="predicted"/>
<organism evidence="2 3">
    <name type="scientific">Aureimonas jatrophae</name>
    <dbReference type="NCBI Taxonomy" id="1166073"/>
    <lineage>
        <taxon>Bacteria</taxon>
        <taxon>Pseudomonadati</taxon>
        <taxon>Pseudomonadota</taxon>
        <taxon>Alphaproteobacteria</taxon>
        <taxon>Hyphomicrobiales</taxon>
        <taxon>Aurantimonadaceae</taxon>
        <taxon>Aureimonas</taxon>
    </lineage>
</organism>
<protein>
    <submittedName>
        <fullName evidence="2">Uncharacterized protein</fullName>
    </submittedName>
</protein>
<dbReference type="EMBL" id="FNIT01000022">
    <property type="protein sequence ID" value="SDO92440.1"/>
    <property type="molecule type" value="Genomic_DNA"/>
</dbReference>